<dbReference type="AlphaFoldDB" id="A0A5J4P6Q2"/>
<proteinExistence type="predicted"/>
<sequence length="35" mass="4087">MLPVTENHLSLKVASEYGFYSKYVFSNGQESFRRT</sequence>
<gene>
    <name evidence="1" type="ORF">EZS27_043213</name>
</gene>
<comment type="caution">
    <text evidence="1">The sequence shown here is derived from an EMBL/GenBank/DDBJ whole genome shotgun (WGS) entry which is preliminary data.</text>
</comment>
<name>A0A5J4P6Q2_9ZZZZ</name>
<evidence type="ECO:0000313" key="1">
    <source>
        <dbReference type="EMBL" id="KAA6305137.1"/>
    </source>
</evidence>
<reference evidence="1" key="1">
    <citation type="submission" date="2019-03" db="EMBL/GenBank/DDBJ databases">
        <title>Single cell metagenomics reveals metabolic interactions within the superorganism composed of flagellate Streblomastix strix and complex community of Bacteroidetes bacteria on its surface.</title>
        <authorList>
            <person name="Treitli S.C."/>
            <person name="Kolisko M."/>
            <person name="Husnik F."/>
            <person name="Keeling P."/>
            <person name="Hampl V."/>
        </authorList>
    </citation>
    <scope>NUCLEOTIDE SEQUENCE</scope>
    <source>
        <strain evidence="1">STM</strain>
    </source>
</reference>
<organism evidence="1">
    <name type="scientific">termite gut metagenome</name>
    <dbReference type="NCBI Taxonomy" id="433724"/>
    <lineage>
        <taxon>unclassified sequences</taxon>
        <taxon>metagenomes</taxon>
        <taxon>organismal metagenomes</taxon>
    </lineage>
</organism>
<protein>
    <submittedName>
        <fullName evidence="1">Uncharacterized protein</fullName>
    </submittedName>
</protein>
<accession>A0A5J4P6Q2</accession>
<dbReference type="EMBL" id="SNRY01010944">
    <property type="protein sequence ID" value="KAA6305137.1"/>
    <property type="molecule type" value="Genomic_DNA"/>
</dbReference>